<keyword evidence="2" id="KW-0378">Hydrolase</keyword>
<organism evidence="2 3">
    <name type="scientific">Geodermatophilus obscurus (strain ATCC 25078 / DSM 43160 / JCM 3152 / CCUG 61914 / KCC A-0152 / KCTC 9177 / NBRC 13315 / NRRL B-3577 / G-20)</name>
    <dbReference type="NCBI Taxonomy" id="526225"/>
    <lineage>
        <taxon>Bacteria</taxon>
        <taxon>Bacillati</taxon>
        <taxon>Actinomycetota</taxon>
        <taxon>Actinomycetes</taxon>
        <taxon>Geodermatophilales</taxon>
        <taxon>Geodermatophilaceae</taxon>
        <taxon>Geodermatophilus</taxon>
    </lineage>
</organism>
<dbReference type="KEGG" id="gob:Gobs_3735"/>
<keyword evidence="2" id="KW-0540">Nuclease</keyword>
<keyword evidence="2" id="KW-0269">Exonuclease</keyword>
<dbReference type="Gene3D" id="3.60.10.10">
    <property type="entry name" value="Endonuclease/exonuclease/phosphatase"/>
    <property type="match status" value="1"/>
</dbReference>
<gene>
    <name evidence="2" type="ordered locus">Gobs_3735</name>
</gene>
<dbReference type="AlphaFoldDB" id="D2SCI6"/>
<dbReference type="eggNOG" id="COG3568">
    <property type="taxonomic scope" value="Bacteria"/>
</dbReference>
<reference evidence="2 3" key="1">
    <citation type="journal article" date="2010" name="Stand. Genomic Sci.">
        <title>Complete genome sequence of Geodermatophilus obscurus type strain (G-20).</title>
        <authorList>
            <person name="Ivanova N."/>
            <person name="Sikorski J."/>
            <person name="Jando M."/>
            <person name="Munk C."/>
            <person name="Lapidus A."/>
            <person name="Glavina Del Rio T."/>
            <person name="Copeland A."/>
            <person name="Tice H."/>
            <person name="Cheng J.-F."/>
            <person name="Lucas S."/>
            <person name="Chen F."/>
            <person name="Nolan M."/>
            <person name="Bruce D."/>
            <person name="Goodwin L."/>
            <person name="Pitluck S."/>
            <person name="Mavromatis K."/>
            <person name="Mikhailova N."/>
            <person name="Pati A."/>
            <person name="Chen A."/>
            <person name="Palaniappan K."/>
            <person name="Land M."/>
            <person name="Hauser L."/>
            <person name="Chang Y.-J."/>
            <person name="Jeffries C.D."/>
            <person name="Meincke L."/>
            <person name="Brettin T."/>
            <person name="Detter J.C."/>
            <person name="Detter J.C."/>
            <person name="Rohde M."/>
            <person name="Goeker M."/>
            <person name="Bristow J."/>
            <person name="Eisen J.A."/>
            <person name="Markowitz V."/>
            <person name="Hugenholtz P."/>
            <person name="Kyrpides N.C."/>
            <person name="Klenk H.-P."/>
        </authorList>
    </citation>
    <scope>NUCLEOTIDE SEQUENCE [LARGE SCALE GENOMIC DNA]</scope>
    <source>
        <strain evidence="3">ATCC 25078 / DSM 43160 / JCM 3152 / KCC A-0152 / KCTC 9177 / NBRC 13315 / NRRL B-3577 / G-20</strain>
    </source>
</reference>
<proteinExistence type="predicted"/>
<evidence type="ECO:0000259" key="1">
    <source>
        <dbReference type="Pfam" id="PF03372"/>
    </source>
</evidence>
<sequence length="258" mass="28170">MRIGTWNLRLCPTSTSTSERGQAIAAWMDAQAVDVWLLTEVHRDWAPRDGHLVVSPRRSDDVECKRWAAIESKLPMSELTTGDSPHPGDEGLVLARLALDGTSVLVACSVLPWKGAAKYWNGLPPGQFDQWRFVLDHHVRRITAERRPGEALVWGGDLNQELTPPTWGGTRDGATTLRAAFEYLGLTALTQGLSHLNRLSHSIDHLAVSADVLAERVEVHRPTWADHKDLSDHAAYIADVWLPASAAGVTGVDSVGGA</sequence>
<dbReference type="OrthoDB" id="3775134at2"/>
<dbReference type="InterPro" id="IPR036691">
    <property type="entry name" value="Endo/exonu/phosph_ase_sf"/>
</dbReference>
<evidence type="ECO:0000313" key="3">
    <source>
        <dbReference type="Proteomes" id="UP000001382"/>
    </source>
</evidence>
<dbReference type="Pfam" id="PF03372">
    <property type="entry name" value="Exo_endo_phos"/>
    <property type="match status" value="1"/>
</dbReference>
<name>D2SCI6_GEOOG</name>
<dbReference type="HOGENOM" id="CLU_1298692_0_0_11"/>
<dbReference type="RefSeq" id="WP_012949739.1">
    <property type="nucleotide sequence ID" value="NC_013757.1"/>
</dbReference>
<dbReference type="InterPro" id="IPR005135">
    <property type="entry name" value="Endo/exonuclease/phosphatase"/>
</dbReference>
<reference evidence="3" key="2">
    <citation type="submission" date="2010-01" db="EMBL/GenBank/DDBJ databases">
        <title>The complete genome of Geodermatophilus obscurus DSM 43160.</title>
        <authorList>
            <consortium name="US DOE Joint Genome Institute (JGI-PGF)"/>
            <person name="Lucas S."/>
            <person name="Copeland A."/>
            <person name="Lapidus A."/>
            <person name="Glavina del Rio T."/>
            <person name="Dalin E."/>
            <person name="Tice H."/>
            <person name="Bruce D."/>
            <person name="Goodwin L."/>
            <person name="Pitluck S."/>
            <person name="Kyrpides N."/>
            <person name="Mavromatis K."/>
            <person name="Ivanova N."/>
            <person name="Munk A.C."/>
            <person name="Brettin T."/>
            <person name="Detter J.C."/>
            <person name="Han C."/>
            <person name="Larimer F."/>
            <person name="Land M."/>
            <person name="Hauser L."/>
            <person name="Markowitz V."/>
            <person name="Cheng J.-F."/>
            <person name="Hugenholtz P."/>
            <person name="Woyke T."/>
            <person name="Wu D."/>
            <person name="Jando M."/>
            <person name="Schneider S."/>
            <person name="Klenk H.-P."/>
            <person name="Eisen J.A."/>
        </authorList>
    </citation>
    <scope>NUCLEOTIDE SEQUENCE [LARGE SCALE GENOMIC DNA]</scope>
    <source>
        <strain evidence="3">ATCC 25078 / DSM 43160 / JCM 3152 / KCC A-0152 / KCTC 9177 / NBRC 13315 / NRRL B-3577 / G-20</strain>
    </source>
</reference>
<dbReference type="GO" id="GO:0004527">
    <property type="term" value="F:exonuclease activity"/>
    <property type="evidence" value="ECO:0007669"/>
    <property type="project" value="UniProtKB-KW"/>
</dbReference>
<dbReference type="Proteomes" id="UP000001382">
    <property type="component" value="Chromosome"/>
</dbReference>
<dbReference type="EMBL" id="CP001867">
    <property type="protein sequence ID" value="ADB76314.1"/>
    <property type="molecule type" value="Genomic_DNA"/>
</dbReference>
<dbReference type="GO" id="GO:0004519">
    <property type="term" value="F:endonuclease activity"/>
    <property type="evidence" value="ECO:0007669"/>
    <property type="project" value="UniProtKB-KW"/>
</dbReference>
<dbReference type="STRING" id="526225.Gobs_3735"/>
<accession>D2SCI6</accession>
<feature type="domain" description="Endonuclease/exonuclease/phosphatase" evidence="1">
    <location>
        <begin position="4"/>
        <end position="233"/>
    </location>
</feature>
<dbReference type="SUPFAM" id="SSF56219">
    <property type="entry name" value="DNase I-like"/>
    <property type="match status" value="1"/>
</dbReference>
<protein>
    <submittedName>
        <fullName evidence="2">Endonuclease/exonuclease/phosphatase</fullName>
    </submittedName>
</protein>
<keyword evidence="2" id="KW-0255">Endonuclease</keyword>
<evidence type="ECO:0000313" key="2">
    <source>
        <dbReference type="EMBL" id="ADB76314.1"/>
    </source>
</evidence>
<keyword evidence="3" id="KW-1185">Reference proteome</keyword>